<dbReference type="AlphaFoldDB" id="A0A1E5PK68"/>
<dbReference type="EMBL" id="MEHJ01000001">
    <property type="protein sequence ID" value="OEJ29953.1"/>
    <property type="molecule type" value="Genomic_DNA"/>
</dbReference>
<feature type="region of interest" description="Disordered" evidence="1">
    <location>
        <begin position="1"/>
        <end position="109"/>
    </location>
</feature>
<gene>
    <name evidence="3" type="ORF">AS594_35835</name>
</gene>
<sequence length="454" mass="48099">MSAWSAGPPPAAGGGAGSGSGTATTRTRVAQSDDRVDGAVSAGDLAAPLHLVRPAAAGGRGSCPRPDRPDRLPPAQHLSTSLRFDEETMSTASHQPATKPVAAPSTPGRTAEEEQIMAVADTLVLAYGLHPADITRIPEGTATDNYAVVDQAGRWHFAKVYRTREHLDLERASVELSEYCADGGVATARATRTREHELIATHGPLPLSLWSYVPHTATAEGGLRGARWAAVGTAMGRLHSRLAAHPAAAPTLKPGAAVGDVATARDSYESLILAFQSKPRLGEFEAWSLQATRERQALLGGVERILASLPPLTIQILHGDLSGPNVLLKDDDAAAFVDFRPPTPWYLAWEIARLGCDPSSVLANGVEGWLTGYTDLTLAYRDANPKASANDLVSSLRVGCAAVLCSTFPFSAPVKRPHIVDAALESYGRARHQADLMLLDQLPVLEEALRDALR</sequence>
<keyword evidence="4" id="KW-1185">Reference proteome</keyword>
<keyword evidence="3" id="KW-0808">Transferase</keyword>
<dbReference type="Gene3D" id="3.90.1200.10">
    <property type="match status" value="1"/>
</dbReference>
<dbReference type="STRING" id="285458.BGM19_00335"/>
<comment type="caution">
    <text evidence="3">The sequence shown here is derived from an EMBL/GenBank/DDBJ whole genome shotgun (WGS) entry which is preliminary data.</text>
</comment>
<organism evidence="3 4">
    <name type="scientific">Streptomyces agglomeratus</name>
    <dbReference type="NCBI Taxonomy" id="285458"/>
    <lineage>
        <taxon>Bacteria</taxon>
        <taxon>Bacillati</taxon>
        <taxon>Actinomycetota</taxon>
        <taxon>Actinomycetes</taxon>
        <taxon>Kitasatosporales</taxon>
        <taxon>Streptomycetaceae</taxon>
        <taxon>Streptomyces</taxon>
    </lineage>
</organism>
<dbReference type="Gene3D" id="3.30.200.20">
    <property type="entry name" value="Phosphorylase Kinase, domain 1"/>
    <property type="match status" value="1"/>
</dbReference>
<proteinExistence type="predicted"/>
<name>A0A1E5PK68_9ACTN</name>
<dbReference type="OrthoDB" id="3281564at2"/>
<protein>
    <submittedName>
        <fullName evidence="3">Aminoglycoside phosphotransferase</fullName>
    </submittedName>
</protein>
<evidence type="ECO:0000259" key="2">
    <source>
        <dbReference type="Pfam" id="PF01636"/>
    </source>
</evidence>
<evidence type="ECO:0000256" key="1">
    <source>
        <dbReference type="SAM" id="MobiDB-lite"/>
    </source>
</evidence>
<dbReference type="Pfam" id="PF01636">
    <property type="entry name" value="APH"/>
    <property type="match status" value="1"/>
</dbReference>
<evidence type="ECO:0000313" key="3">
    <source>
        <dbReference type="EMBL" id="OEJ29953.1"/>
    </source>
</evidence>
<evidence type="ECO:0000313" key="4">
    <source>
        <dbReference type="Proteomes" id="UP000095759"/>
    </source>
</evidence>
<dbReference type="SUPFAM" id="SSF56112">
    <property type="entry name" value="Protein kinase-like (PK-like)"/>
    <property type="match status" value="1"/>
</dbReference>
<dbReference type="InterPro" id="IPR002575">
    <property type="entry name" value="Aminoglycoside_PTrfase"/>
</dbReference>
<dbReference type="GO" id="GO:0016740">
    <property type="term" value="F:transferase activity"/>
    <property type="evidence" value="ECO:0007669"/>
    <property type="project" value="UniProtKB-KW"/>
</dbReference>
<dbReference type="InterPro" id="IPR011009">
    <property type="entry name" value="Kinase-like_dom_sf"/>
</dbReference>
<accession>A0A1E5PK68</accession>
<reference evidence="3 4" key="1">
    <citation type="submission" date="2016-08" db="EMBL/GenBank/DDBJ databases">
        <title>Complete genome sequence of Streptomyces agglomeratus strain 6-3-2, a novel anti-MRSA actinomycete isolated from Wuli of Tebit, China.</title>
        <authorList>
            <person name="Chen X."/>
        </authorList>
    </citation>
    <scope>NUCLEOTIDE SEQUENCE [LARGE SCALE GENOMIC DNA]</scope>
    <source>
        <strain evidence="3 4">6-3-2</strain>
    </source>
</reference>
<feature type="domain" description="Aminoglycoside phosphotransferase" evidence="2">
    <location>
        <begin position="133"/>
        <end position="340"/>
    </location>
</feature>
<dbReference type="Proteomes" id="UP000095759">
    <property type="component" value="Unassembled WGS sequence"/>
</dbReference>